<dbReference type="PROSITE" id="PS00041">
    <property type="entry name" value="HTH_ARAC_FAMILY_1"/>
    <property type="match status" value="1"/>
</dbReference>
<accession>A0A1B9P0J7</accession>
<dbReference type="PROSITE" id="PS01124">
    <property type="entry name" value="HTH_ARAC_FAMILY_2"/>
    <property type="match status" value="1"/>
</dbReference>
<dbReference type="PANTHER" id="PTHR47894">
    <property type="entry name" value="HTH-TYPE TRANSCRIPTIONAL REGULATOR GADX"/>
    <property type="match status" value="1"/>
</dbReference>
<keyword evidence="1" id="KW-0805">Transcription regulation</keyword>
<organism evidence="5 6">
    <name type="scientific">Aliivibrio logei</name>
    <name type="common">Vibrio logei</name>
    <dbReference type="NCBI Taxonomy" id="688"/>
    <lineage>
        <taxon>Bacteria</taxon>
        <taxon>Pseudomonadati</taxon>
        <taxon>Pseudomonadota</taxon>
        <taxon>Gammaproteobacteria</taxon>
        <taxon>Vibrionales</taxon>
        <taxon>Vibrionaceae</taxon>
        <taxon>Aliivibrio</taxon>
    </lineage>
</organism>
<protein>
    <submittedName>
        <fullName evidence="5">AraC family transcriptional regulator</fullName>
    </submittedName>
</protein>
<dbReference type="InterPro" id="IPR018062">
    <property type="entry name" value="HTH_AraC-typ_CS"/>
</dbReference>
<dbReference type="GO" id="GO:0003700">
    <property type="term" value="F:DNA-binding transcription factor activity"/>
    <property type="evidence" value="ECO:0007669"/>
    <property type="project" value="InterPro"/>
</dbReference>
<dbReference type="InterPro" id="IPR018060">
    <property type="entry name" value="HTH_AraC"/>
</dbReference>
<evidence type="ECO:0000313" key="5">
    <source>
        <dbReference type="EMBL" id="OCH21884.1"/>
    </source>
</evidence>
<reference evidence="5 6" key="1">
    <citation type="submission" date="2016-06" db="EMBL/GenBank/DDBJ databases">
        <authorList>
            <person name="Kjaerup R.B."/>
            <person name="Dalgaard T.S."/>
            <person name="Juul-Madsen H.R."/>
        </authorList>
    </citation>
    <scope>NUCLEOTIDE SEQUENCE [LARGE SCALE GENOMIC DNA]</scope>
    <source>
        <strain evidence="5 6">1S159</strain>
    </source>
</reference>
<name>A0A1B9P0J7_ALILO</name>
<proteinExistence type="predicted"/>
<dbReference type="PANTHER" id="PTHR47894:SF4">
    <property type="entry name" value="HTH-TYPE TRANSCRIPTIONAL REGULATOR GADX"/>
    <property type="match status" value="1"/>
</dbReference>
<dbReference type="STRING" id="688.A6E04_08470"/>
<feature type="domain" description="HTH araC/xylS-type" evidence="4">
    <location>
        <begin position="156"/>
        <end position="253"/>
    </location>
</feature>
<comment type="caution">
    <text evidence="5">The sequence shown here is derived from an EMBL/GenBank/DDBJ whole genome shotgun (WGS) entry which is preliminary data.</text>
</comment>
<evidence type="ECO:0000256" key="3">
    <source>
        <dbReference type="ARBA" id="ARBA00023163"/>
    </source>
</evidence>
<dbReference type="Pfam" id="PF12833">
    <property type="entry name" value="HTH_18"/>
    <property type="match status" value="1"/>
</dbReference>
<dbReference type="SUPFAM" id="SSF46689">
    <property type="entry name" value="Homeodomain-like"/>
    <property type="match status" value="1"/>
</dbReference>
<evidence type="ECO:0000259" key="4">
    <source>
        <dbReference type="PROSITE" id="PS01124"/>
    </source>
</evidence>
<dbReference type="GO" id="GO:0000976">
    <property type="term" value="F:transcription cis-regulatory region binding"/>
    <property type="evidence" value="ECO:0007669"/>
    <property type="project" value="TreeGrafter"/>
</dbReference>
<dbReference type="AlphaFoldDB" id="A0A1B9P0J7"/>
<sequence>MFKAFSYKAKEVQKLKDVVIINPCIIWVLSGMKNISLGRYKYNLKNGDAILLGANSKLNFENIPINGLFFSKQIIFFKPPKVELFKQTVKNFEVSKYRNIKLDYQLKMTLDLLHQSDVILKNINTRHMWLDGLYLLLAEEYYLQVLFLSSEGSFNEKVYEVLEKMQPSDHKIENVCSILGVSKATLIRRLKKAGTQFKKIVRQVRMNKALFLMQKRELLLEDISFSCGYQSVELLVVYFKEEFGITPKEYSISFKDVQM</sequence>
<dbReference type="SMART" id="SM00342">
    <property type="entry name" value="HTH_ARAC"/>
    <property type="match status" value="1"/>
</dbReference>
<dbReference type="GO" id="GO:0005829">
    <property type="term" value="C:cytosol"/>
    <property type="evidence" value="ECO:0007669"/>
    <property type="project" value="TreeGrafter"/>
</dbReference>
<dbReference type="OrthoDB" id="9783876at2"/>
<evidence type="ECO:0000313" key="6">
    <source>
        <dbReference type="Proteomes" id="UP000093523"/>
    </source>
</evidence>
<evidence type="ECO:0000256" key="1">
    <source>
        <dbReference type="ARBA" id="ARBA00023015"/>
    </source>
</evidence>
<evidence type="ECO:0000256" key="2">
    <source>
        <dbReference type="ARBA" id="ARBA00023125"/>
    </source>
</evidence>
<dbReference type="InterPro" id="IPR009057">
    <property type="entry name" value="Homeodomain-like_sf"/>
</dbReference>
<dbReference type="Gene3D" id="1.10.10.60">
    <property type="entry name" value="Homeodomain-like"/>
    <property type="match status" value="1"/>
</dbReference>
<dbReference type="Proteomes" id="UP000093523">
    <property type="component" value="Unassembled WGS sequence"/>
</dbReference>
<keyword evidence="2" id="KW-0238">DNA-binding</keyword>
<gene>
    <name evidence="5" type="ORF">A6E04_08470</name>
</gene>
<dbReference type="RefSeq" id="WP_065610498.1">
    <property type="nucleotide sequence ID" value="NZ_CAWMPN010000008.1"/>
</dbReference>
<keyword evidence="3" id="KW-0804">Transcription</keyword>
<dbReference type="EMBL" id="MAJU01000008">
    <property type="protein sequence ID" value="OCH21884.1"/>
    <property type="molecule type" value="Genomic_DNA"/>
</dbReference>